<dbReference type="OrthoDB" id="2405412at2759"/>
<keyword evidence="6 10" id="KW-0418">Kinase</keyword>
<accession>A0A427YIR5</accession>
<evidence type="ECO:0000256" key="5">
    <source>
        <dbReference type="ARBA" id="ARBA00022741"/>
    </source>
</evidence>
<dbReference type="InterPro" id="IPR027417">
    <property type="entry name" value="P-loop_NTPase"/>
</dbReference>
<comment type="caution">
    <text evidence="10">The sequence shown here is derived from an EMBL/GenBank/DDBJ whole genome shotgun (WGS) entry which is preliminary data.</text>
</comment>
<name>A0A427YIR5_9TREE</name>
<dbReference type="GO" id="GO:0000448">
    <property type="term" value="P:cleavage in ITS2 between 5.8S rRNA and LSU-rRNA of tricistronic rRNA transcript (SSU-rRNA, 5.8S rRNA, LSU-rRNA)"/>
    <property type="evidence" value="ECO:0007669"/>
    <property type="project" value="TreeGrafter"/>
</dbReference>
<gene>
    <name evidence="10" type="primary">GRC3</name>
    <name evidence="10" type="ORF">EHS25_010154</name>
</gene>
<keyword evidence="4" id="KW-0808">Transferase</keyword>
<evidence type="ECO:0000313" key="10">
    <source>
        <dbReference type="EMBL" id="RSH90978.1"/>
    </source>
</evidence>
<dbReference type="GO" id="GO:0005634">
    <property type="term" value="C:nucleus"/>
    <property type="evidence" value="ECO:0007669"/>
    <property type="project" value="TreeGrafter"/>
</dbReference>
<evidence type="ECO:0000256" key="8">
    <source>
        <dbReference type="SAM" id="MobiDB-lite"/>
    </source>
</evidence>
<evidence type="ECO:0000256" key="2">
    <source>
        <dbReference type="ARBA" id="ARBA00018706"/>
    </source>
</evidence>
<dbReference type="Proteomes" id="UP000279259">
    <property type="component" value="Unassembled WGS sequence"/>
</dbReference>
<keyword evidence="11" id="KW-1185">Reference proteome</keyword>
<proteinExistence type="inferred from homology"/>
<feature type="region of interest" description="Disordered" evidence="8">
    <location>
        <begin position="711"/>
        <end position="730"/>
    </location>
</feature>
<evidence type="ECO:0000256" key="7">
    <source>
        <dbReference type="ARBA" id="ARBA00022840"/>
    </source>
</evidence>
<dbReference type="EMBL" id="RSCD01000009">
    <property type="protein sequence ID" value="RSH90978.1"/>
    <property type="molecule type" value="Genomic_DNA"/>
</dbReference>
<dbReference type="InterPro" id="IPR045116">
    <property type="entry name" value="Clp1/Grc3"/>
</dbReference>
<dbReference type="Pfam" id="PF16575">
    <property type="entry name" value="CLP1_P"/>
    <property type="match status" value="1"/>
</dbReference>
<feature type="domain" description="Clp1 P-loop" evidence="9">
    <location>
        <begin position="397"/>
        <end position="547"/>
    </location>
</feature>
<dbReference type="AlphaFoldDB" id="A0A427YIR5"/>
<dbReference type="GO" id="GO:0051731">
    <property type="term" value="F:polynucleotide 5'-hydroxyl-kinase activity"/>
    <property type="evidence" value="ECO:0007669"/>
    <property type="project" value="InterPro"/>
</dbReference>
<dbReference type="PANTHER" id="PTHR12755:SF3">
    <property type="entry name" value="POLYNUCLEOTIDE 5'-HYDROXYL-KINASE NOL9"/>
    <property type="match status" value="1"/>
</dbReference>
<protein>
    <recommendedName>
        <fullName evidence="3">Polynucleotide 5'-hydroxyl-kinase GRC3</fullName>
    </recommendedName>
    <alternativeName>
        <fullName evidence="2">Polynucleotide 5'-hydroxyl-kinase grc3</fullName>
    </alternativeName>
</protein>
<dbReference type="GO" id="GO:0005524">
    <property type="term" value="F:ATP binding"/>
    <property type="evidence" value="ECO:0007669"/>
    <property type="project" value="UniProtKB-KW"/>
</dbReference>
<evidence type="ECO:0000256" key="3">
    <source>
        <dbReference type="ARBA" id="ARBA00019824"/>
    </source>
</evidence>
<feature type="compositionally biased region" description="Basic and acidic residues" evidence="8">
    <location>
        <begin position="137"/>
        <end position="151"/>
    </location>
</feature>
<dbReference type="STRING" id="1890683.A0A427YIR5"/>
<evidence type="ECO:0000313" key="11">
    <source>
        <dbReference type="Proteomes" id="UP000279259"/>
    </source>
</evidence>
<feature type="region of interest" description="Disordered" evidence="8">
    <location>
        <begin position="25"/>
        <end position="174"/>
    </location>
</feature>
<feature type="compositionally biased region" description="Acidic residues" evidence="8">
    <location>
        <begin position="112"/>
        <end position="130"/>
    </location>
</feature>
<keyword evidence="5" id="KW-0547">Nucleotide-binding</keyword>
<organism evidence="10 11">
    <name type="scientific">Saitozyma podzolica</name>
    <dbReference type="NCBI Taxonomy" id="1890683"/>
    <lineage>
        <taxon>Eukaryota</taxon>
        <taxon>Fungi</taxon>
        <taxon>Dikarya</taxon>
        <taxon>Basidiomycota</taxon>
        <taxon>Agaricomycotina</taxon>
        <taxon>Tremellomycetes</taxon>
        <taxon>Tremellales</taxon>
        <taxon>Trimorphomycetaceae</taxon>
        <taxon>Saitozyma</taxon>
    </lineage>
</organism>
<comment type="similarity">
    <text evidence="1">Belongs to the Clp1 family. NOL9/GRC3 subfamily.</text>
</comment>
<dbReference type="InterPro" id="IPR032319">
    <property type="entry name" value="CLP1_P"/>
</dbReference>
<evidence type="ECO:0000259" key="9">
    <source>
        <dbReference type="Pfam" id="PF16575"/>
    </source>
</evidence>
<evidence type="ECO:0000256" key="1">
    <source>
        <dbReference type="ARBA" id="ARBA00011003"/>
    </source>
</evidence>
<evidence type="ECO:0000256" key="4">
    <source>
        <dbReference type="ARBA" id="ARBA00022679"/>
    </source>
</evidence>
<sequence>MRPDPANFVVAAEISELNCTSTARAVKRVRKSPTPPSVSESDGETGLSFSVGDNEPGPSSRKRNRKGPAPAPVDTAPTSPKLRYFAVPETDTGSRSKRRRKAFSPSAPAGAYEDDEDEEGEDSSAEEDGQNDNGNGNDERRAREAVEDGRARWSAVSTPLVRTPGPSSTRPSEFLGDSAVRSTFIPRRGVNVHTISEDELRAAGINDGSGAGVILSLGAGETLSIAGVFALVPIQGSISLLSTTARPSSTHTHHPVFAPLSHPVPVIRPVPTQTALRGTTAPLPDLPLPRSFALRDEETPRTIFLVREHRTGIEGMRGGAIPGFNNAWLEENGTWGLKGVHPVIGSFPVPVYPHITLDSWSTALDSLNRLTPSTANDDDDVAGVLDEGAPTIALIKGPKRSGKSTVARAALNRLLDAYETVAWLECDLGQGEFGCGGVVGLWVIDRPILGPPFTHPRLPQRAHYLGTYTPLTCPGDYLAAISHLLDHFRFEVQYPLSPTAGGDGAKRSDIVPLVINTQGWVKGLGEELLRSIESMACPTHVFDFESEPSPTADQAFYAPGWTRSPVQQYASLPFSVVEDRETGNGNGNTAGAVSYHLLEPAPISPLHTRYTPADMRVLSTLSYFYSRISPGMVSGSVSDPNPNTKTKAELSTWDYSSPLTEQSPWEVILGETIREVYVIGEGSDGVVSSDLPLALNGSVVALLERLTPSTVTQNSKGHEHAPSYVQARPPPPLDETTFLGLALIRAVSSNSPIKLHLLTPLPSDVLRRATIMVKNGAIELPAPGMMDWRDTRAGRAGRGGWEVPEEMPFFESGEAGVGGERRRFRRNIMRKGM</sequence>
<dbReference type="PANTHER" id="PTHR12755">
    <property type="entry name" value="CLEAVAGE/POLYADENYLATION FACTOR IA SUBUNIT CLP1P"/>
    <property type="match status" value="1"/>
</dbReference>
<keyword evidence="7" id="KW-0067">ATP-binding</keyword>
<reference evidence="10 11" key="1">
    <citation type="submission" date="2018-11" db="EMBL/GenBank/DDBJ databases">
        <title>Genome sequence of Saitozyma podzolica DSM 27192.</title>
        <authorList>
            <person name="Aliyu H."/>
            <person name="Gorte O."/>
            <person name="Ochsenreither K."/>
        </authorList>
    </citation>
    <scope>NUCLEOTIDE SEQUENCE [LARGE SCALE GENOMIC DNA]</scope>
    <source>
        <strain evidence="10 11">DSM 27192</strain>
    </source>
</reference>
<dbReference type="Gene3D" id="3.40.50.300">
    <property type="entry name" value="P-loop containing nucleotide triphosphate hydrolases"/>
    <property type="match status" value="1"/>
</dbReference>
<evidence type="ECO:0000256" key="6">
    <source>
        <dbReference type="ARBA" id="ARBA00022777"/>
    </source>
</evidence>